<name>A0A6B8V7R1_9CORY</name>
<dbReference type="AlphaFoldDB" id="A0A6B8V7R1"/>
<evidence type="ECO:0000313" key="3">
    <source>
        <dbReference type="Proteomes" id="UP000427071"/>
    </source>
</evidence>
<sequence length="328" mass="35236">MKKRIIAVLVLALAIVIADRFILALTEKPSVGHFRSAEGRSTYVTAYQDALAAFPPEQSTRVPTSFGDAYLHTWNTAATGIPILLVPGRASGAPMWNELLPHLGTNRPVFAVDAIGDAGLSTQSTPLTSMQDQAAWLAEAISHLGLDEVHVVGHSFGGATAAALAMYHPDLVASLTLLEPVFVLRNLPASAFFWATVASTPLPQSWVDRALAEIGGTTVEEIRERTPVSVMIDAASKAYSAALPTPKVLTDSELERLSMPVYIGIADHKSLAGGAKAAERAQSHLPESTVKVWPNTTHSLPFQVTEKLGNELQEFWRASESSAEQLRR</sequence>
<reference evidence="3" key="1">
    <citation type="submission" date="2019-11" db="EMBL/GenBank/DDBJ databases">
        <title>Complete genome sequence of Corynebacterium kalinowskii 1959, a novel Corynebacterium species isolated from soil of a small paddock in Vilsendorf, Germany.</title>
        <authorList>
            <person name="Schaffert L."/>
            <person name="Ruwe M."/>
            <person name="Milse J."/>
            <person name="Hanuschka K."/>
            <person name="Ortseifen V."/>
            <person name="Droste J."/>
            <person name="Brandt D."/>
            <person name="Schlueter L."/>
            <person name="Kutter Y."/>
            <person name="Vinke S."/>
            <person name="Viehoefer P."/>
            <person name="Jacob L."/>
            <person name="Luebke N.-C."/>
            <person name="Schulte-Berndt E."/>
            <person name="Hain C."/>
            <person name="Linder M."/>
            <person name="Schmidt P."/>
            <person name="Wollenschlaeger L."/>
            <person name="Luttermann T."/>
            <person name="Thieme E."/>
            <person name="Hassa J."/>
            <person name="Haak M."/>
            <person name="Wittchen M."/>
            <person name="Mentz A."/>
            <person name="Persicke M."/>
            <person name="Busche T."/>
            <person name="Ruckert C."/>
        </authorList>
    </citation>
    <scope>NUCLEOTIDE SEQUENCE [LARGE SCALE GENOMIC DNA]</scope>
    <source>
        <strain evidence="3">1959</strain>
    </source>
</reference>
<evidence type="ECO:0000313" key="2">
    <source>
        <dbReference type="EMBL" id="QGU01152.1"/>
    </source>
</evidence>
<gene>
    <name evidence="2" type="primary">nap</name>
    <name evidence="2" type="ORF">CKALI_01260</name>
</gene>
<keyword evidence="3" id="KW-1185">Reference proteome</keyword>
<dbReference type="PANTHER" id="PTHR43798">
    <property type="entry name" value="MONOACYLGLYCEROL LIPASE"/>
    <property type="match status" value="1"/>
</dbReference>
<dbReference type="EC" id="3.1.1.1" evidence="2"/>
<dbReference type="InterPro" id="IPR029058">
    <property type="entry name" value="AB_hydrolase_fold"/>
</dbReference>
<accession>A0A6B8V7R1</accession>
<keyword evidence="2" id="KW-0378">Hydrolase</keyword>
<organism evidence="2 3">
    <name type="scientific">Corynebacterium kalinowskii</name>
    <dbReference type="NCBI Taxonomy" id="2675216"/>
    <lineage>
        <taxon>Bacteria</taxon>
        <taxon>Bacillati</taxon>
        <taxon>Actinomycetota</taxon>
        <taxon>Actinomycetes</taxon>
        <taxon>Mycobacteriales</taxon>
        <taxon>Corynebacteriaceae</taxon>
        <taxon>Corynebacterium</taxon>
    </lineage>
</organism>
<dbReference type="RefSeq" id="WP_156191581.1">
    <property type="nucleotide sequence ID" value="NZ_CP046452.1"/>
</dbReference>
<dbReference type="InterPro" id="IPR000073">
    <property type="entry name" value="AB_hydrolase_1"/>
</dbReference>
<dbReference type="Pfam" id="PF00561">
    <property type="entry name" value="Abhydrolase_1"/>
    <property type="match status" value="1"/>
</dbReference>
<protein>
    <submittedName>
        <fullName evidence="2">Carboxylesterase nap</fullName>
        <ecNumber evidence="2">3.1.1.1</ecNumber>
    </submittedName>
</protein>
<dbReference type="Proteomes" id="UP000427071">
    <property type="component" value="Chromosome"/>
</dbReference>
<feature type="domain" description="AB hydrolase-1" evidence="1">
    <location>
        <begin position="82"/>
        <end position="199"/>
    </location>
</feature>
<dbReference type="KEGG" id="ckw:CKALI_01260"/>
<evidence type="ECO:0000259" key="1">
    <source>
        <dbReference type="Pfam" id="PF00561"/>
    </source>
</evidence>
<dbReference type="SUPFAM" id="SSF53474">
    <property type="entry name" value="alpha/beta-Hydrolases"/>
    <property type="match status" value="1"/>
</dbReference>
<proteinExistence type="predicted"/>
<dbReference type="InterPro" id="IPR050266">
    <property type="entry name" value="AB_hydrolase_sf"/>
</dbReference>
<dbReference type="GO" id="GO:0106435">
    <property type="term" value="F:carboxylesterase activity"/>
    <property type="evidence" value="ECO:0007669"/>
    <property type="project" value="UniProtKB-EC"/>
</dbReference>
<dbReference type="Gene3D" id="3.40.50.1820">
    <property type="entry name" value="alpha/beta hydrolase"/>
    <property type="match status" value="1"/>
</dbReference>
<dbReference type="EMBL" id="CP046452">
    <property type="protein sequence ID" value="QGU01152.1"/>
    <property type="molecule type" value="Genomic_DNA"/>
</dbReference>